<dbReference type="EMBL" id="BMLI01000002">
    <property type="protein sequence ID" value="GGM98629.1"/>
    <property type="molecule type" value="Genomic_DNA"/>
</dbReference>
<organism evidence="4 5">
    <name type="scientific">Dyadobacter beijingensis</name>
    <dbReference type="NCBI Taxonomy" id="365489"/>
    <lineage>
        <taxon>Bacteria</taxon>
        <taxon>Pseudomonadati</taxon>
        <taxon>Bacteroidota</taxon>
        <taxon>Cytophagia</taxon>
        <taxon>Cytophagales</taxon>
        <taxon>Spirosomataceae</taxon>
        <taxon>Dyadobacter</taxon>
    </lineage>
</organism>
<dbReference type="InterPro" id="IPR046947">
    <property type="entry name" value="LytR-like"/>
</dbReference>
<protein>
    <submittedName>
        <fullName evidence="4">DNA-binding response regulator</fullName>
    </submittedName>
</protein>
<evidence type="ECO:0000259" key="2">
    <source>
        <dbReference type="PROSITE" id="PS50110"/>
    </source>
</evidence>
<dbReference type="InterPro" id="IPR001789">
    <property type="entry name" value="Sig_transdc_resp-reg_receiver"/>
</dbReference>
<dbReference type="GO" id="GO:0003677">
    <property type="term" value="F:DNA binding"/>
    <property type="evidence" value="ECO:0007669"/>
    <property type="project" value="UniProtKB-KW"/>
</dbReference>
<dbReference type="Pfam" id="PF00072">
    <property type="entry name" value="Response_reg"/>
    <property type="match status" value="1"/>
</dbReference>
<gene>
    <name evidence="4" type="ORF">GCM10010967_35620</name>
</gene>
<dbReference type="Proteomes" id="UP000632339">
    <property type="component" value="Unassembled WGS sequence"/>
</dbReference>
<name>A0ABQ2I2I1_9BACT</name>
<evidence type="ECO:0000259" key="3">
    <source>
        <dbReference type="PROSITE" id="PS50930"/>
    </source>
</evidence>
<dbReference type="PROSITE" id="PS50110">
    <property type="entry name" value="RESPONSE_REGULATORY"/>
    <property type="match status" value="1"/>
</dbReference>
<reference evidence="5" key="1">
    <citation type="journal article" date="2019" name="Int. J. Syst. Evol. Microbiol.">
        <title>The Global Catalogue of Microorganisms (GCM) 10K type strain sequencing project: providing services to taxonomists for standard genome sequencing and annotation.</title>
        <authorList>
            <consortium name="The Broad Institute Genomics Platform"/>
            <consortium name="The Broad Institute Genome Sequencing Center for Infectious Disease"/>
            <person name="Wu L."/>
            <person name="Ma J."/>
        </authorList>
    </citation>
    <scope>NUCLEOTIDE SEQUENCE [LARGE SCALE GENOMIC DNA]</scope>
    <source>
        <strain evidence="5">CGMCC 1.6375</strain>
    </source>
</reference>
<keyword evidence="4" id="KW-0238">DNA-binding</keyword>
<sequence length="266" mass="30396">MNILTDVKYTDLNILLIEDEGPAARRLAQLLHEKLPGAQINGHIDTITTAVQWLRTYPEPDLIFLDIQLADGISFEIFEQVKVTAPIIFCTAYDQYAIRAFKLNSIDYLLKPIDPDELGQALNKFQTGRKEPVSQTPMISLDQLRSLMQPAAKTFKNRFLVKVGERIQTIDVQEIAFFFSEDKVTFLQTAAGRKFIVDYTLDEIEDMVSPDTFFRLNRKYISAISAIQDVFTYSNSRLKIHLANCGDNDILISREKMGAFKDWMGQ</sequence>
<dbReference type="PANTHER" id="PTHR37299">
    <property type="entry name" value="TRANSCRIPTIONAL REGULATOR-RELATED"/>
    <property type="match status" value="1"/>
</dbReference>
<feature type="domain" description="HTH LytTR-type" evidence="3">
    <location>
        <begin position="159"/>
        <end position="266"/>
    </location>
</feature>
<dbReference type="PANTHER" id="PTHR37299:SF1">
    <property type="entry name" value="STAGE 0 SPORULATION PROTEIN A HOMOLOG"/>
    <property type="match status" value="1"/>
</dbReference>
<dbReference type="Gene3D" id="3.40.50.2300">
    <property type="match status" value="1"/>
</dbReference>
<dbReference type="Gene3D" id="2.40.50.1020">
    <property type="entry name" value="LytTr DNA-binding domain"/>
    <property type="match status" value="1"/>
</dbReference>
<dbReference type="SMART" id="SM00448">
    <property type="entry name" value="REC"/>
    <property type="match status" value="1"/>
</dbReference>
<feature type="domain" description="Response regulatory" evidence="2">
    <location>
        <begin position="13"/>
        <end position="126"/>
    </location>
</feature>
<dbReference type="InterPro" id="IPR011006">
    <property type="entry name" value="CheY-like_superfamily"/>
</dbReference>
<proteinExistence type="predicted"/>
<comment type="caution">
    <text evidence="4">The sequence shown here is derived from an EMBL/GenBank/DDBJ whole genome shotgun (WGS) entry which is preliminary data.</text>
</comment>
<dbReference type="SMART" id="SM00850">
    <property type="entry name" value="LytTR"/>
    <property type="match status" value="1"/>
</dbReference>
<evidence type="ECO:0000256" key="1">
    <source>
        <dbReference type="PROSITE-ProRule" id="PRU00169"/>
    </source>
</evidence>
<keyword evidence="1" id="KW-0597">Phosphoprotein</keyword>
<evidence type="ECO:0000313" key="5">
    <source>
        <dbReference type="Proteomes" id="UP000632339"/>
    </source>
</evidence>
<dbReference type="InterPro" id="IPR007492">
    <property type="entry name" value="LytTR_DNA-bd_dom"/>
</dbReference>
<evidence type="ECO:0000313" key="4">
    <source>
        <dbReference type="EMBL" id="GGM98629.1"/>
    </source>
</evidence>
<dbReference type="Pfam" id="PF04397">
    <property type="entry name" value="LytTR"/>
    <property type="match status" value="1"/>
</dbReference>
<dbReference type="PROSITE" id="PS50930">
    <property type="entry name" value="HTH_LYTTR"/>
    <property type="match status" value="1"/>
</dbReference>
<feature type="modified residue" description="4-aspartylphosphate" evidence="1">
    <location>
        <position position="66"/>
    </location>
</feature>
<keyword evidence="5" id="KW-1185">Reference proteome</keyword>
<accession>A0ABQ2I2I1</accession>
<dbReference type="SUPFAM" id="SSF52172">
    <property type="entry name" value="CheY-like"/>
    <property type="match status" value="1"/>
</dbReference>